<evidence type="ECO:0000256" key="1">
    <source>
        <dbReference type="SAM" id="Coils"/>
    </source>
</evidence>
<protein>
    <submittedName>
        <fullName evidence="5">DUF2726 domain-containing protein</fullName>
    </submittedName>
</protein>
<proteinExistence type="predicted"/>
<dbReference type="Pfam" id="PF10881">
    <property type="entry name" value="DUF2726"/>
    <property type="match status" value="1"/>
</dbReference>
<keyword evidence="6" id="KW-1185">Reference proteome</keyword>
<dbReference type="Gene3D" id="3.40.50.300">
    <property type="entry name" value="P-loop containing nucleotide triphosphate hydrolases"/>
    <property type="match status" value="2"/>
</dbReference>
<evidence type="ECO:0000259" key="4">
    <source>
        <dbReference type="Pfam" id="PF13087"/>
    </source>
</evidence>
<dbReference type="InterPro" id="IPR045055">
    <property type="entry name" value="DNA2/NAM7-like"/>
</dbReference>
<dbReference type="SUPFAM" id="SSF52540">
    <property type="entry name" value="P-loop containing nucleoside triphosphate hydrolases"/>
    <property type="match status" value="1"/>
</dbReference>
<evidence type="ECO:0000259" key="2">
    <source>
        <dbReference type="Pfam" id="PF10881"/>
    </source>
</evidence>
<gene>
    <name evidence="5" type="ORF">E0H58_04540</name>
</gene>
<dbReference type="InterPro" id="IPR027417">
    <property type="entry name" value="P-loop_NTPase"/>
</dbReference>
<dbReference type="RefSeq" id="WP_131459968.1">
    <property type="nucleotide sequence ID" value="NZ_SJJY01000001.1"/>
</dbReference>
<comment type="caution">
    <text evidence="5">The sequence shown here is derived from an EMBL/GenBank/DDBJ whole genome shotgun (WGS) entry which is preliminary data.</text>
</comment>
<feature type="coiled-coil region" evidence="1">
    <location>
        <begin position="291"/>
        <end position="325"/>
    </location>
</feature>
<sequence>MLVLRNGSFEDRTRDVSSWSPTGNGQVVVTYGMSKPYTYGAGKVQILGVRERFVPGDGTLIEVDGSVWENATEASTFDTPGGAVAHIFYRSAAGETWISKRVRRVRVVANATADPGIATVMEYWRALVSSLGPKDPIREVYKSLTFVHPESVLAQYLTGAPIQSRELPVPVIYPFRCNLSQRQAVEHALTHSVSVIEGPPGTGKTETILNLIANIVRSGTATVGVVSFGNAAVDNVREKHEALGFGHVIARLGRRELAEAFFAEQEPRNSRVTNLQHQIPPPPPPERLSELDTRLRRLQQTDRERARLRQEIEAYSLELKHFEKHVEPGDLAHLDRLPLLRRSSGRILDYLAETALEDGHQVGFIGRVRKYVRYGSLRGLDPGDTEVVLRLQRTFYDRRLAELTAQLANVDTELSKADFDGLVEEHGQLSVQALHAALGERYAGKRTTYEISSYTRKFGDFAADYPVVLSTCHSLRRNLPPGYLLDYLIIDEASMVDLLAAGAVLGSCRNLVVVGDLNQLEPILDQRATGVVAPYEAYDYRLSILASIGRVYADVPRTLLREHYRCDPAIIGFCNKAFYDGRLVPYTRSQGERSMLVVRTTAGNHMRRGFSNQREIDVILEEVMVRECAGLPPEQIGITSPYRLQADKLTNQLMDPIDADTVHRYQGRQKDVMIMSTVLDETKDGHIGVKFVDDPHLVNVAVSRAVRKFVLVTNYERLPRSRNIRDLIGYIDYQALDAGVVDSDIVSVFDLLYREYDERLRAFAGRLRNEQRWKSEDIIWTLLHEILAEPRYRHLTVVAQVMLRNLMTGLPRQAELTEAQARFLGRTSSVDFVVYNRISNRPVLGVEVDGFEYHENNPEQLARDALKNGIFAAHRMPLLRLPTTGSAEADRIRAALNRLSDT</sequence>
<evidence type="ECO:0000313" key="5">
    <source>
        <dbReference type="EMBL" id="TCC27256.1"/>
    </source>
</evidence>
<keyword evidence="1" id="KW-0175">Coiled coil</keyword>
<dbReference type="EMBL" id="SJJY01000001">
    <property type="protein sequence ID" value="TCC27256.1"/>
    <property type="molecule type" value="Genomic_DNA"/>
</dbReference>
<feature type="domain" description="DNA2/NAM7 helicase-like C-terminal" evidence="4">
    <location>
        <begin position="554"/>
        <end position="714"/>
    </location>
</feature>
<dbReference type="PANTHER" id="PTHR10887">
    <property type="entry name" value="DNA2/NAM7 HELICASE FAMILY"/>
    <property type="match status" value="1"/>
</dbReference>
<evidence type="ECO:0000259" key="3">
    <source>
        <dbReference type="Pfam" id="PF13086"/>
    </source>
</evidence>
<name>A0ABY2AF46_9ACTN</name>
<dbReference type="CDD" id="cd18808">
    <property type="entry name" value="SF1_C_Upf1"/>
    <property type="match status" value="1"/>
</dbReference>
<reference evidence="5 6" key="1">
    <citation type="submission" date="2019-02" db="EMBL/GenBank/DDBJ databases">
        <title>Kribbella capetownensis sp. nov. and Kribbella speibonae sp. nov., isolated from soil.</title>
        <authorList>
            <person name="Curtis S.M."/>
            <person name="Norton I."/>
            <person name="Everest G.J."/>
            <person name="Meyers P.R."/>
        </authorList>
    </citation>
    <scope>NUCLEOTIDE SEQUENCE [LARGE SCALE GENOMIC DNA]</scope>
    <source>
        <strain evidence="5 6">SK5</strain>
    </source>
</reference>
<dbReference type="InterPro" id="IPR047187">
    <property type="entry name" value="SF1_C_Upf1"/>
</dbReference>
<dbReference type="Pfam" id="PF13086">
    <property type="entry name" value="AAA_11"/>
    <property type="match status" value="1"/>
</dbReference>
<dbReference type="InterPro" id="IPR041677">
    <property type="entry name" value="DNA2/NAM7_AAA_11"/>
</dbReference>
<dbReference type="InterPro" id="IPR024402">
    <property type="entry name" value="DUF2726"/>
</dbReference>
<dbReference type="PANTHER" id="PTHR10887:SF495">
    <property type="entry name" value="HELICASE SENATAXIN ISOFORM X1-RELATED"/>
    <property type="match status" value="1"/>
</dbReference>
<evidence type="ECO:0000313" key="6">
    <source>
        <dbReference type="Proteomes" id="UP000292385"/>
    </source>
</evidence>
<dbReference type="Pfam" id="PF13087">
    <property type="entry name" value="AAA_12"/>
    <property type="match status" value="1"/>
</dbReference>
<accession>A0ABY2AF46</accession>
<feature type="domain" description="DNA2/NAM7 helicase helicase" evidence="3">
    <location>
        <begin position="177"/>
        <end position="524"/>
    </location>
</feature>
<organism evidence="5 6">
    <name type="scientific">Kribbella speibonae</name>
    <dbReference type="NCBI Taxonomy" id="1572660"/>
    <lineage>
        <taxon>Bacteria</taxon>
        <taxon>Bacillati</taxon>
        <taxon>Actinomycetota</taxon>
        <taxon>Actinomycetes</taxon>
        <taxon>Propionibacteriales</taxon>
        <taxon>Kribbellaceae</taxon>
        <taxon>Kribbella</taxon>
    </lineage>
</organism>
<dbReference type="InterPro" id="IPR041679">
    <property type="entry name" value="DNA2/NAM7-like_C"/>
</dbReference>
<dbReference type="Proteomes" id="UP000292385">
    <property type="component" value="Unassembled WGS sequence"/>
</dbReference>
<feature type="domain" description="DUF2726" evidence="2">
    <location>
        <begin position="775"/>
        <end position="897"/>
    </location>
</feature>